<dbReference type="Gene3D" id="3.30.470.20">
    <property type="entry name" value="ATP-grasp fold, B domain"/>
    <property type="match status" value="1"/>
</dbReference>
<gene>
    <name evidence="2" type="ordered locus">AM1_6346</name>
</gene>
<dbReference type="RefSeq" id="WP_012166453.1">
    <property type="nucleotide sequence ID" value="NC_009925.1"/>
</dbReference>
<dbReference type="GO" id="GO:0005737">
    <property type="term" value="C:cytoplasm"/>
    <property type="evidence" value="ECO:0007669"/>
    <property type="project" value="TreeGrafter"/>
</dbReference>
<dbReference type="Proteomes" id="UP000000268">
    <property type="component" value="Chromosome"/>
</dbReference>
<dbReference type="KEGG" id="amr:AM1_6346"/>
<dbReference type="PANTHER" id="PTHR21621">
    <property type="entry name" value="RIBOSOMAL PROTEIN S6 MODIFICATION PROTEIN"/>
    <property type="match status" value="1"/>
</dbReference>
<dbReference type="GO" id="GO:0004363">
    <property type="term" value="F:glutathione synthase activity"/>
    <property type="evidence" value="ECO:0007669"/>
    <property type="project" value="InterPro"/>
</dbReference>
<dbReference type="Gene3D" id="3.30.1490.20">
    <property type="entry name" value="ATP-grasp fold, A domain"/>
    <property type="match status" value="1"/>
</dbReference>
<feature type="domain" description="Prokaryotic glutathione synthetase ATP-binding" evidence="1">
    <location>
        <begin position="129"/>
        <end position="307"/>
    </location>
</feature>
<dbReference type="InterPro" id="IPR004218">
    <property type="entry name" value="GSHS_ATP-bd"/>
</dbReference>
<evidence type="ECO:0000313" key="2">
    <source>
        <dbReference type="EMBL" id="ABW31276.1"/>
    </source>
</evidence>
<dbReference type="OrthoDB" id="569564at2"/>
<proteinExistence type="predicted"/>
<dbReference type="SUPFAM" id="SSF56059">
    <property type="entry name" value="Glutathione synthetase ATP-binding domain-like"/>
    <property type="match status" value="1"/>
</dbReference>
<accession>B0C8L4</accession>
<evidence type="ECO:0000313" key="3">
    <source>
        <dbReference type="Proteomes" id="UP000000268"/>
    </source>
</evidence>
<dbReference type="AlphaFoldDB" id="B0C8L4"/>
<dbReference type="GO" id="GO:0005524">
    <property type="term" value="F:ATP binding"/>
    <property type="evidence" value="ECO:0007669"/>
    <property type="project" value="InterPro"/>
</dbReference>
<keyword evidence="3" id="KW-1185">Reference proteome</keyword>
<sequence length="336" mass="37968">MKLLCICDPSLYTSPLQDVPTTYQYFAQHPQIELFHAPAEWVSDPYQVQAAVVPHALTYDQFLRLDTLPRSAYTLSEFDLVFCRRLKPFPPGYLNILGQWSQQVRFVNDPISKLEQIQPDFLAKVAGPYIPETLITSELEDAYGFLEQHQTIVAKRSNSCGGRGVFKIWREAGHFWVDNSLTGTRDFSSFERVMGYLLGNVPEPLQFVRYLNNVSAGDKRVVVVNGEIYGAYVRRSRTGYWVNNVSVDGDCALAEVTLEEEAAIAGTVGAYCDRNLHTLGYDFLLDDDDIWKISEINAGNIGGFARLQNLTGEPICDRLTDWMLAYAGDLKPSKRR</sequence>
<dbReference type="PANTHER" id="PTHR21621:SF4">
    <property type="entry name" value="GLUTATHIONE SYNTHETASE"/>
    <property type="match status" value="1"/>
</dbReference>
<dbReference type="STRING" id="329726.AM1_6346"/>
<dbReference type="HOGENOM" id="CLU_803678_0_0_3"/>
<evidence type="ECO:0000259" key="1">
    <source>
        <dbReference type="Pfam" id="PF02955"/>
    </source>
</evidence>
<dbReference type="eggNOG" id="COG0189">
    <property type="taxonomic scope" value="Bacteria"/>
</dbReference>
<dbReference type="EMBL" id="CP000828">
    <property type="protein sequence ID" value="ABW31276.1"/>
    <property type="molecule type" value="Genomic_DNA"/>
</dbReference>
<name>B0C8L4_ACAM1</name>
<dbReference type="InterPro" id="IPR013815">
    <property type="entry name" value="ATP_grasp_subdomain_1"/>
</dbReference>
<protein>
    <submittedName>
        <fullName evidence="2">Glutathione synthetase, putative</fullName>
    </submittedName>
</protein>
<organism evidence="2 3">
    <name type="scientific">Acaryochloris marina (strain MBIC 11017)</name>
    <dbReference type="NCBI Taxonomy" id="329726"/>
    <lineage>
        <taxon>Bacteria</taxon>
        <taxon>Bacillati</taxon>
        <taxon>Cyanobacteriota</taxon>
        <taxon>Cyanophyceae</taxon>
        <taxon>Acaryochloridales</taxon>
        <taxon>Acaryochloridaceae</taxon>
        <taxon>Acaryochloris</taxon>
    </lineage>
</organism>
<dbReference type="Pfam" id="PF02955">
    <property type="entry name" value="GSH-S_ATP"/>
    <property type="match status" value="1"/>
</dbReference>
<reference evidence="2 3" key="1">
    <citation type="journal article" date="2008" name="Proc. Natl. Acad. Sci. U.S.A.">
        <title>Niche adaptation and genome expansion in the chlorophyll d-producing cyanobacterium Acaryochloris marina.</title>
        <authorList>
            <person name="Swingley W.D."/>
            <person name="Chen M."/>
            <person name="Cheung P.C."/>
            <person name="Conrad A.L."/>
            <person name="Dejesa L.C."/>
            <person name="Hao J."/>
            <person name="Honchak B.M."/>
            <person name="Karbach L.E."/>
            <person name="Kurdoglu A."/>
            <person name="Lahiri S."/>
            <person name="Mastrian S.D."/>
            <person name="Miyashita H."/>
            <person name="Page L."/>
            <person name="Ramakrishna P."/>
            <person name="Satoh S."/>
            <person name="Sattley W.M."/>
            <person name="Shimada Y."/>
            <person name="Taylor H.L."/>
            <person name="Tomo T."/>
            <person name="Tsuchiya T."/>
            <person name="Wang Z.T."/>
            <person name="Raymond J."/>
            <person name="Mimuro M."/>
            <person name="Blankenship R.E."/>
            <person name="Touchman J.W."/>
        </authorList>
    </citation>
    <scope>NUCLEOTIDE SEQUENCE [LARGE SCALE GENOMIC DNA]</scope>
    <source>
        <strain evidence="3">MBIC 11017</strain>
    </source>
</reference>